<dbReference type="Pfam" id="PF13568">
    <property type="entry name" value="OMP_b-brl_2"/>
    <property type="match status" value="1"/>
</dbReference>
<comment type="caution">
    <text evidence="3">The sequence shown here is derived from an EMBL/GenBank/DDBJ whole genome shotgun (WGS) entry which is preliminary data.</text>
</comment>
<dbReference type="Proteomes" id="UP001205603">
    <property type="component" value="Unassembled WGS sequence"/>
</dbReference>
<feature type="transmembrane region" description="Helical" evidence="1">
    <location>
        <begin position="46"/>
        <end position="69"/>
    </location>
</feature>
<name>A0ABT1MHA9_9BACT</name>
<evidence type="ECO:0000259" key="2">
    <source>
        <dbReference type="Pfam" id="PF13568"/>
    </source>
</evidence>
<dbReference type="InterPro" id="IPR011250">
    <property type="entry name" value="OMP/PagP_B-barrel"/>
</dbReference>
<evidence type="ECO:0000256" key="1">
    <source>
        <dbReference type="SAM" id="Phobius"/>
    </source>
</evidence>
<organism evidence="3 4">
    <name type="scientific">Coprobacter tertius</name>
    <dbReference type="NCBI Taxonomy" id="2944915"/>
    <lineage>
        <taxon>Bacteria</taxon>
        <taxon>Pseudomonadati</taxon>
        <taxon>Bacteroidota</taxon>
        <taxon>Bacteroidia</taxon>
        <taxon>Bacteroidales</taxon>
        <taxon>Barnesiellaceae</taxon>
        <taxon>Coprobacter</taxon>
    </lineage>
</organism>
<keyword evidence="1" id="KW-0472">Membrane</keyword>
<evidence type="ECO:0000313" key="3">
    <source>
        <dbReference type="EMBL" id="MCP9612012.1"/>
    </source>
</evidence>
<dbReference type="InterPro" id="IPR025665">
    <property type="entry name" value="Beta-barrel_OMP_2"/>
</dbReference>
<sequence length="428" mass="49343">MHTKNNRFENLIRTKLKDFEADVPDSLWLNIENRLPEKKHVWMRPVFRYAAACAAILIGGIATYTLFFVPENIEHRIAEVRQDEIKREIQIFEPVKTEDNYISPEIEENKVIEKQQNIKEESYTAPTSIQKKILPTTTTKESRHQGNKELLATNKVQEKNKDQNQPITPKKEITDNEKYGYPADMTKEEYNQKMKEFEKIIQNNNSDFAGFNAAKNINNNGISLKLMASNSLPGSKNMANRPFTQNAAEINDGLSLYSDEEQLRFIHKVPLSFGLTVEKQLPRNWSIESGIVYTLLRSDYKTKSLSRKGKQELHYIGIPVNAIYRFARLGNASFYASAGVQADFNVSGKRTEDVENKNLKNKLSEDIRDKRIQWSFNLKAGAAYALHDHIDLYLEPGMAYYLDNSSIPNLWHDRPLNFTVQLGLRTNF</sequence>
<dbReference type="Gene3D" id="2.40.160.20">
    <property type="match status" value="1"/>
</dbReference>
<keyword evidence="1" id="KW-0812">Transmembrane</keyword>
<dbReference type="RefSeq" id="WP_255027223.1">
    <property type="nucleotide sequence ID" value="NZ_JANDHW010000006.1"/>
</dbReference>
<protein>
    <submittedName>
        <fullName evidence="3">PorT family protein</fullName>
    </submittedName>
</protein>
<gene>
    <name evidence="3" type="ORF">NMU02_07910</name>
</gene>
<dbReference type="EMBL" id="JANDHW010000006">
    <property type="protein sequence ID" value="MCP9612012.1"/>
    <property type="molecule type" value="Genomic_DNA"/>
</dbReference>
<feature type="domain" description="Outer membrane protein beta-barrel" evidence="2">
    <location>
        <begin position="260"/>
        <end position="394"/>
    </location>
</feature>
<accession>A0ABT1MHA9</accession>
<proteinExistence type="predicted"/>
<keyword evidence="4" id="KW-1185">Reference proteome</keyword>
<reference evidence="3 4" key="1">
    <citation type="submission" date="2022-07" db="EMBL/GenBank/DDBJ databases">
        <title>Fecal culturing of patients with breast cancer.</title>
        <authorList>
            <person name="Teng N.M.Y."/>
            <person name="Kiu R."/>
            <person name="Evans R."/>
            <person name="Baker D.J."/>
            <person name="Zenner C."/>
            <person name="Robinson S.D."/>
            <person name="Hall L.J."/>
        </authorList>
    </citation>
    <scope>NUCLEOTIDE SEQUENCE [LARGE SCALE GENOMIC DNA]</scope>
    <source>
        <strain evidence="3 4">LH1063</strain>
    </source>
</reference>
<keyword evidence="1" id="KW-1133">Transmembrane helix</keyword>
<evidence type="ECO:0000313" key="4">
    <source>
        <dbReference type="Proteomes" id="UP001205603"/>
    </source>
</evidence>
<dbReference type="SUPFAM" id="SSF56925">
    <property type="entry name" value="OMPA-like"/>
    <property type="match status" value="1"/>
</dbReference>